<evidence type="ECO:0000256" key="2">
    <source>
        <dbReference type="ARBA" id="ARBA00022448"/>
    </source>
</evidence>
<comment type="caution">
    <text evidence="6">The sequence shown here is derived from an EMBL/GenBank/DDBJ whole genome shotgun (WGS) entry which is preliminary data.</text>
</comment>
<evidence type="ECO:0000313" key="6">
    <source>
        <dbReference type="EMBL" id="GMQ30704.1"/>
    </source>
</evidence>
<keyword evidence="7" id="KW-1185">Reference proteome</keyword>
<dbReference type="EMBL" id="BTPD01000011">
    <property type="protein sequence ID" value="GMQ30704.1"/>
    <property type="molecule type" value="Genomic_DNA"/>
</dbReference>
<dbReference type="SMART" id="SM00382">
    <property type="entry name" value="AAA"/>
    <property type="match status" value="1"/>
</dbReference>
<dbReference type="PROSITE" id="PS50893">
    <property type="entry name" value="ABC_TRANSPORTER_2"/>
    <property type="match status" value="1"/>
</dbReference>
<accession>A0ABQ6PRT5</accession>
<keyword evidence="4 6" id="KW-0067">ATP-binding</keyword>
<evidence type="ECO:0000256" key="1">
    <source>
        <dbReference type="ARBA" id="ARBA00005417"/>
    </source>
</evidence>
<keyword evidence="3" id="KW-0547">Nucleotide-binding</keyword>
<protein>
    <submittedName>
        <fullName evidence="6">ABC transporter ATP-binding protein</fullName>
    </submittedName>
</protein>
<dbReference type="PANTHER" id="PTHR43335">
    <property type="entry name" value="ABC TRANSPORTER, ATP-BINDING PROTEIN"/>
    <property type="match status" value="1"/>
</dbReference>
<dbReference type="Proteomes" id="UP001338309">
    <property type="component" value="Unassembled WGS sequence"/>
</dbReference>
<evidence type="ECO:0000313" key="7">
    <source>
        <dbReference type="Proteomes" id="UP001338309"/>
    </source>
</evidence>
<dbReference type="SUPFAM" id="SSF52540">
    <property type="entry name" value="P-loop containing nucleoside triphosphate hydrolases"/>
    <property type="match status" value="1"/>
</dbReference>
<gene>
    <name evidence="6" type="ORF">Aconfl_33470</name>
</gene>
<dbReference type="InterPro" id="IPR003593">
    <property type="entry name" value="AAA+_ATPase"/>
</dbReference>
<evidence type="ECO:0000259" key="5">
    <source>
        <dbReference type="PROSITE" id="PS50893"/>
    </source>
</evidence>
<dbReference type="Gene3D" id="3.40.50.300">
    <property type="entry name" value="P-loop containing nucleotide triphosphate hydrolases"/>
    <property type="match status" value="1"/>
</dbReference>
<name>A0ABQ6PRT5_9BACT</name>
<dbReference type="InterPro" id="IPR017871">
    <property type="entry name" value="ABC_transporter-like_CS"/>
</dbReference>
<dbReference type="Pfam" id="PF00005">
    <property type="entry name" value="ABC_tran"/>
    <property type="match status" value="1"/>
</dbReference>
<feature type="domain" description="ABC transporter" evidence="5">
    <location>
        <begin position="1"/>
        <end position="231"/>
    </location>
</feature>
<dbReference type="PROSITE" id="PS00211">
    <property type="entry name" value="ABC_TRANSPORTER_1"/>
    <property type="match status" value="1"/>
</dbReference>
<sequence length="287" mass="31899">MIIDGLSLIYPNGVKAIDKMSLNISQGIFGLLGPNGAGKSSLMKTLVGLQKPSSGQVLFNNVDIIRDPDHIKRTLGYLPQEFGVLPKANAFQLLEHLAILKGIKDKSFRKLHINYLLREVNLDQHASREVYTFSGGMRQRFGLAQALLGNPQFIVVDEPTAGLDPEERNRINGILSKIGQQRIVLLSTHLVEDVYQLCAEMAILHSGKLKITGSPKELIKALEGKIWARPAASDEAEIPDFSSVMIRKNFIGGESWITVFSENRPDGFQLQKPTLEDFYFCSIKNLI</sequence>
<proteinExistence type="inferred from homology"/>
<organism evidence="6 7">
    <name type="scientific">Algoriphagus confluentis</name>
    <dbReference type="NCBI Taxonomy" id="1697556"/>
    <lineage>
        <taxon>Bacteria</taxon>
        <taxon>Pseudomonadati</taxon>
        <taxon>Bacteroidota</taxon>
        <taxon>Cytophagia</taxon>
        <taxon>Cytophagales</taxon>
        <taxon>Cyclobacteriaceae</taxon>
        <taxon>Algoriphagus</taxon>
    </lineage>
</organism>
<dbReference type="GO" id="GO:0005524">
    <property type="term" value="F:ATP binding"/>
    <property type="evidence" value="ECO:0007669"/>
    <property type="project" value="UniProtKB-KW"/>
</dbReference>
<dbReference type="InterPro" id="IPR003439">
    <property type="entry name" value="ABC_transporter-like_ATP-bd"/>
</dbReference>
<dbReference type="InterPro" id="IPR027417">
    <property type="entry name" value="P-loop_NTPase"/>
</dbReference>
<evidence type="ECO:0000256" key="4">
    <source>
        <dbReference type="ARBA" id="ARBA00022840"/>
    </source>
</evidence>
<keyword evidence="2" id="KW-0813">Transport</keyword>
<comment type="similarity">
    <text evidence="1">Belongs to the ABC transporter superfamily.</text>
</comment>
<evidence type="ECO:0000256" key="3">
    <source>
        <dbReference type="ARBA" id="ARBA00022741"/>
    </source>
</evidence>
<dbReference type="PANTHER" id="PTHR43335:SF2">
    <property type="entry name" value="ABC TRANSPORTER, ATP-BINDING PROTEIN"/>
    <property type="match status" value="1"/>
</dbReference>
<reference evidence="6 7" key="1">
    <citation type="submission" date="2023-08" db="EMBL/GenBank/DDBJ databases">
        <title>Draft genome sequence of Algoriphagus confluentis.</title>
        <authorList>
            <person name="Takatani N."/>
            <person name="Hosokawa M."/>
            <person name="Sawabe T."/>
        </authorList>
    </citation>
    <scope>NUCLEOTIDE SEQUENCE [LARGE SCALE GENOMIC DNA]</scope>
    <source>
        <strain evidence="6 7">NBRC 111222</strain>
    </source>
</reference>